<evidence type="ECO:0000313" key="2">
    <source>
        <dbReference type="WBParaSite" id="nRc.2.0.1.t10416-RA"/>
    </source>
</evidence>
<organism evidence="1 2">
    <name type="scientific">Romanomermis culicivorax</name>
    <name type="common">Nematode worm</name>
    <dbReference type="NCBI Taxonomy" id="13658"/>
    <lineage>
        <taxon>Eukaryota</taxon>
        <taxon>Metazoa</taxon>
        <taxon>Ecdysozoa</taxon>
        <taxon>Nematoda</taxon>
        <taxon>Enoplea</taxon>
        <taxon>Dorylaimia</taxon>
        <taxon>Mermithida</taxon>
        <taxon>Mermithoidea</taxon>
        <taxon>Mermithidae</taxon>
        <taxon>Romanomermis</taxon>
    </lineage>
</organism>
<sequence length="141" mass="15776">MSSTIFLFDNAIIRQPFIFICKQLFLKAVKPGRIFLFASKRAVHFCLFDDSSDRRTHRNRIIVSPAPPFHYSCSRRNAIATFSSGDVLLDVSVPPNGCPTVATVPDDKAFDVLVLSLAKPAFLAVLRHAAFAIPLKKKWNK</sequence>
<keyword evidence="1" id="KW-1185">Reference proteome</keyword>
<dbReference type="Proteomes" id="UP000887565">
    <property type="component" value="Unplaced"/>
</dbReference>
<accession>A0A915IAX7</accession>
<name>A0A915IAX7_ROMCU</name>
<proteinExistence type="predicted"/>
<protein>
    <submittedName>
        <fullName evidence="2">Uncharacterized protein</fullName>
    </submittedName>
</protein>
<dbReference type="AlphaFoldDB" id="A0A915IAX7"/>
<dbReference type="WBParaSite" id="nRc.2.0.1.t10416-RA">
    <property type="protein sequence ID" value="nRc.2.0.1.t10416-RA"/>
    <property type="gene ID" value="nRc.2.0.1.g10416"/>
</dbReference>
<evidence type="ECO:0000313" key="1">
    <source>
        <dbReference type="Proteomes" id="UP000887565"/>
    </source>
</evidence>
<reference evidence="2" key="1">
    <citation type="submission" date="2022-11" db="UniProtKB">
        <authorList>
            <consortium name="WormBaseParasite"/>
        </authorList>
    </citation>
    <scope>IDENTIFICATION</scope>
</reference>